<name>A0A9P5Q6E3_9AGAR</name>
<dbReference type="Pfam" id="PF00616">
    <property type="entry name" value="RasGAP"/>
    <property type="match status" value="1"/>
</dbReference>
<feature type="region of interest" description="Disordered" evidence="2">
    <location>
        <begin position="208"/>
        <end position="231"/>
    </location>
</feature>
<reference evidence="5" key="1">
    <citation type="submission" date="2020-11" db="EMBL/GenBank/DDBJ databases">
        <authorList>
            <consortium name="DOE Joint Genome Institute"/>
            <person name="Ahrendt S."/>
            <person name="Riley R."/>
            <person name="Andreopoulos W."/>
            <person name="Labutti K."/>
            <person name="Pangilinan J."/>
            <person name="Ruiz-Duenas F.J."/>
            <person name="Barrasa J.M."/>
            <person name="Sanchez-Garcia M."/>
            <person name="Camarero S."/>
            <person name="Miyauchi S."/>
            <person name="Serrano A."/>
            <person name="Linde D."/>
            <person name="Babiker R."/>
            <person name="Drula E."/>
            <person name="Ayuso-Fernandez I."/>
            <person name="Pacheco R."/>
            <person name="Padilla G."/>
            <person name="Ferreira P."/>
            <person name="Barriuso J."/>
            <person name="Kellner H."/>
            <person name="Castanera R."/>
            <person name="Alfaro M."/>
            <person name="Ramirez L."/>
            <person name="Pisabarro A.G."/>
            <person name="Kuo A."/>
            <person name="Tritt A."/>
            <person name="Lipzen A."/>
            <person name="He G."/>
            <person name="Yan M."/>
            <person name="Ng V."/>
            <person name="Cullen D."/>
            <person name="Martin F."/>
            <person name="Rosso M.-N."/>
            <person name="Henrissat B."/>
            <person name="Hibbett D."/>
            <person name="Martinez A.T."/>
            <person name="Grigoriev I.V."/>
        </authorList>
    </citation>
    <scope>NUCLEOTIDE SEQUENCE</scope>
    <source>
        <strain evidence="5">AH 40177</strain>
    </source>
</reference>
<dbReference type="Gene3D" id="1.10.506.10">
    <property type="entry name" value="GTPase Activation - p120gap, domain 1"/>
    <property type="match status" value="1"/>
</dbReference>
<comment type="caution">
    <text evidence="5">The sequence shown here is derived from an EMBL/GenBank/DDBJ whole genome shotgun (WGS) entry which is preliminary data.</text>
</comment>
<dbReference type="InterPro" id="IPR035892">
    <property type="entry name" value="C2_domain_sf"/>
</dbReference>
<dbReference type="InterPro" id="IPR039360">
    <property type="entry name" value="Ras_GTPase"/>
</dbReference>
<dbReference type="Gene3D" id="2.60.40.150">
    <property type="entry name" value="C2 domain"/>
    <property type="match status" value="1"/>
</dbReference>
<dbReference type="PROSITE" id="PS50018">
    <property type="entry name" value="RAS_GTPASE_ACTIV_2"/>
    <property type="match status" value="1"/>
</dbReference>
<feature type="region of interest" description="Disordered" evidence="2">
    <location>
        <begin position="710"/>
        <end position="779"/>
    </location>
</feature>
<feature type="domain" description="Ras-GAP" evidence="4">
    <location>
        <begin position="370"/>
        <end position="572"/>
    </location>
</feature>
<dbReference type="InterPro" id="IPR000008">
    <property type="entry name" value="C2_dom"/>
</dbReference>
<evidence type="ECO:0000256" key="2">
    <source>
        <dbReference type="SAM" id="MobiDB-lite"/>
    </source>
</evidence>
<feature type="region of interest" description="Disordered" evidence="2">
    <location>
        <begin position="32"/>
        <end position="80"/>
    </location>
</feature>
<gene>
    <name evidence="5" type="ORF">BDP27DRAFT_1211190</name>
</gene>
<keyword evidence="6" id="KW-1185">Reference proteome</keyword>
<dbReference type="Proteomes" id="UP000772434">
    <property type="component" value="Unassembled WGS sequence"/>
</dbReference>
<organism evidence="5 6">
    <name type="scientific">Rhodocollybia butyracea</name>
    <dbReference type="NCBI Taxonomy" id="206335"/>
    <lineage>
        <taxon>Eukaryota</taxon>
        <taxon>Fungi</taxon>
        <taxon>Dikarya</taxon>
        <taxon>Basidiomycota</taxon>
        <taxon>Agaricomycotina</taxon>
        <taxon>Agaricomycetes</taxon>
        <taxon>Agaricomycetidae</taxon>
        <taxon>Agaricales</taxon>
        <taxon>Marasmiineae</taxon>
        <taxon>Omphalotaceae</taxon>
        <taxon>Rhodocollybia</taxon>
    </lineage>
</organism>
<keyword evidence="1" id="KW-0343">GTPase activation</keyword>
<protein>
    <submittedName>
        <fullName evidence="5">Rho GTPase activation protein</fullName>
    </submittedName>
</protein>
<dbReference type="Pfam" id="PF00168">
    <property type="entry name" value="C2"/>
    <property type="match status" value="1"/>
</dbReference>
<dbReference type="InterPro" id="IPR008936">
    <property type="entry name" value="Rho_GTPase_activation_prot"/>
</dbReference>
<accession>A0A9P5Q6E3</accession>
<dbReference type="PANTHER" id="PTHR10194">
    <property type="entry name" value="RAS GTPASE-ACTIVATING PROTEINS"/>
    <property type="match status" value="1"/>
</dbReference>
<evidence type="ECO:0000256" key="1">
    <source>
        <dbReference type="ARBA" id="ARBA00022468"/>
    </source>
</evidence>
<feature type="compositionally biased region" description="Low complexity" evidence="2">
    <location>
        <begin position="736"/>
        <end position="752"/>
    </location>
</feature>
<dbReference type="SUPFAM" id="SSF49562">
    <property type="entry name" value="C2 domain (Calcium/lipid-binding domain, CaLB)"/>
    <property type="match status" value="1"/>
</dbReference>
<evidence type="ECO:0000259" key="3">
    <source>
        <dbReference type="PROSITE" id="PS50004"/>
    </source>
</evidence>
<proteinExistence type="predicted"/>
<dbReference type="EMBL" id="JADNRY010000007">
    <property type="protein sequence ID" value="KAF9076298.1"/>
    <property type="molecule type" value="Genomic_DNA"/>
</dbReference>
<evidence type="ECO:0000313" key="6">
    <source>
        <dbReference type="Proteomes" id="UP000772434"/>
    </source>
</evidence>
<dbReference type="OrthoDB" id="775356at2759"/>
<dbReference type="SUPFAM" id="SSF48350">
    <property type="entry name" value="GTPase activation domain, GAP"/>
    <property type="match status" value="1"/>
</dbReference>
<dbReference type="InterPro" id="IPR001936">
    <property type="entry name" value="RasGAP_dom"/>
</dbReference>
<dbReference type="AlphaFoldDB" id="A0A9P5Q6E3"/>
<dbReference type="SMART" id="SM00239">
    <property type="entry name" value="C2"/>
    <property type="match status" value="1"/>
</dbReference>
<evidence type="ECO:0000259" key="4">
    <source>
        <dbReference type="PROSITE" id="PS50018"/>
    </source>
</evidence>
<dbReference type="SMART" id="SM00323">
    <property type="entry name" value="RasGAP"/>
    <property type="match status" value="1"/>
</dbReference>
<sequence>MLESWGEVEQSGEAKEFIVSAELYISPAAGAALRRPPNPRKKADKRESIRHVNGSIEEKRLKEKSSWLTSPKSSTGGGHWRPATCRLSEDGERCLFNIYVDESIMWSTAYIHLLSQTDIREASTSLFFRQNCLAIHCAAGKRWAPSLTTEEPIYLQFNSPNAFNTWLALLRSYALPEIYGRWFFPSEGGSYRMWRQVDLTIMQGRNLGSSKPVELDDDEDDGNDSASEPDPVDLDVFCEILLNETLCARTTVKKGIGSPEWHEAFTLSDLPPFESLEIHVSQEKRLFKPHELGTVKIPLNNFRRGESVEGWFPVLQNGSIANDLQVGEIRMKIRIDEEIILPYSAYSKLLKTFNTRNFLDWMAEFETKLKLKTVAPQLMSISIANNTLVEQVQALANREVDGSQSPTTLFRGNTTLTKIMELCMNWYGKAFLEASIGPVIRRLITEKVAIEVDPMRTARGAKDVEKNVDLLIYWCQEFWKQIYSAREECPPEMRRLFCTIRELIEERFTKSESVLQDKRDLRWQGVSAFCFLRFIVPGILNPHLFQLYPGLPSQPVQRSLTLIAKVVQSLANLNSNSQKEEFMRGVKDFLGESVPAMISYIMVVSTPGEDSKTDKVSDRLDRSNVVNALRIRASSMPVLYRESIPLLSHTLDIPRHLAILTSAVIRQSRPYFAEAEPNPEDKDLQGFCARCFEVEEQALQRVSQLAARLSANQQQQQRRRFSPTSPVSPTSGINHSPTPSSPSGRPSTAPGSESTRPRLLSESTNVSEVVAPPSQSRNRLLHFKSTSTDSMASHFNAKESAPSVFISTSRTTESSIDIDDPKRKRGLLRGILRR</sequence>
<dbReference type="GO" id="GO:0005096">
    <property type="term" value="F:GTPase activator activity"/>
    <property type="evidence" value="ECO:0007669"/>
    <property type="project" value="UniProtKB-KW"/>
</dbReference>
<evidence type="ECO:0000313" key="5">
    <source>
        <dbReference type="EMBL" id="KAF9076298.1"/>
    </source>
</evidence>
<feature type="compositionally biased region" description="Basic and acidic residues" evidence="2">
    <location>
        <begin position="44"/>
        <end position="65"/>
    </location>
</feature>
<feature type="compositionally biased region" description="Polar residues" evidence="2">
    <location>
        <begin position="761"/>
        <end position="779"/>
    </location>
</feature>
<feature type="domain" description="C2" evidence="3">
    <location>
        <begin position="178"/>
        <end position="312"/>
    </location>
</feature>
<dbReference type="PROSITE" id="PS50004">
    <property type="entry name" value="C2"/>
    <property type="match status" value="1"/>
</dbReference>
<dbReference type="PANTHER" id="PTHR10194:SF60">
    <property type="entry name" value="RAS GTPASE-ACTIVATING PROTEIN RASKOL"/>
    <property type="match status" value="1"/>
</dbReference>
<dbReference type="CDD" id="cd05137">
    <property type="entry name" value="RasGAP_CLA2_BUD2"/>
    <property type="match status" value="1"/>
</dbReference>
<feature type="compositionally biased region" description="Polar residues" evidence="2">
    <location>
        <begin position="710"/>
        <end position="735"/>
    </location>
</feature>